<organism evidence="2 3">
    <name type="scientific">Candidatus Scatomorpha pullistercoris</name>
    <dbReference type="NCBI Taxonomy" id="2840929"/>
    <lineage>
        <taxon>Bacteria</taxon>
        <taxon>Bacillati</taxon>
        <taxon>Bacillota</taxon>
        <taxon>Clostridia</taxon>
        <taxon>Eubacteriales</taxon>
        <taxon>Candidatus Scatomorpha</taxon>
    </lineage>
</organism>
<protein>
    <submittedName>
        <fullName evidence="2">MBL fold metallo-hydrolase</fullName>
    </submittedName>
</protein>
<dbReference type="Proteomes" id="UP000886876">
    <property type="component" value="Unassembled WGS sequence"/>
</dbReference>
<reference evidence="2" key="1">
    <citation type="submission" date="2020-10" db="EMBL/GenBank/DDBJ databases">
        <authorList>
            <person name="Gilroy R."/>
        </authorList>
    </citation>
    <scope>NUCLEOTIDE SEQUENCE</scope>
    <source>
        <strain evidence="2">ChiHecec3B27-6122</strain>
    </source>
</reference>
<gene>
    <name evidence="2" type="ORF">IAD42_04245</name>
</gene>
<reference evidence="2" key="2">
    <citation type="journal article" date="2021" name="PeerJ">
        <title>Extensive microbial diversity within the chicken gut microbiome revealed by metagenomics and culture.</title>
        <authorList>
            <person name="Gilroy R."/>
            <person name="Ravi A."/>
            <person name="Getino M."/>
            <person name="Pursley I."/>
            <person name="Horton D.L."/>
            <person name="Alikhan N.F."/>
            <person name="Baker D."/>
            <person name="Gharbi K."/>
            <person name="Hall N."/>
            <person name="Watson M."/>
            <person name="Adriaenssens E.M."/>
            <person name="Foster-Nyarko E."/>
            <person name="Jarju S."/>
            <person name="Secka A."/>
            <person name="Antonio M."/>
            <person name="Oren A."/>
            <person name="Chaudhuri R.R."/>
            <person name="La Ragione R."/>
            <person name="Hildebrand F."/>
            <person name="Pallen M.J."/>
        </authorList>
    </citation>
    <scope>NUCLEOTIDE SEQUENCE</scope>
    <source>
        <strain evidence="2">ChiHecec3B27-6122</strain>
    </source>
</reference>
<evidence type="ECO:0000313" key="3">
    <source>
        <dbReference type="Proteomes" id="UP000886876"/>
    </source>
</evidence>
<proteinExistence type="predicted"/>
<accession>A0A9D1K8N8</accession>
<evidence type="ECO:0000259" key="1">
    <source>
        <dbReference type="Pfam" id="PF12706"/>
    </source>
</evidence>
<dbReference type="EMBL" id="DVJS01000101">
    <property type="protein sequence ID" value="HIS97166.1"/>
    <property type="molecule type" value="Genomic_DNA"/>
</dbReference>
<feature type="domain" description="Metallo-beta-lactamase" evidence="1">
    <location>
        <begin position="67"/>
        <end position="236"/>
    </location>
</feature>
<comment type="caution">
    <text evidence="2">The sequence shown here is derived from an EMBL/GenBank/DDBJ whole genome shotgun (WGS) entry which is preliminary data.</text>
</comment>
<dbReference type="AlphaFoldDB" id="A0A9D1K8N8"/>
<name>A0A9D1K8N8_9FIRM</name>
<evidence type="ECO:0000313" key="2">
    <source>
        <dbReference type="EMBL" id="HIS97166.1"/>
    </source>
</evidence>
<dbReference type="Gene3D" id="3.60.15.10">
    <property type="entry name" value="Ribonuclease Z/Hydroxyacylglutathione hydrolase-like"/>
    <property type="match status" value="1"/>
</dbReference>
<dbReference type="InterPro" id="IPR036866">
    <property type="entry name" value="RibonucZ/Hydroxyglut_hydro"/>
</dbReference>
<dbReference type="Pfam" id="PF12706">
    <property type="entry name" value="Lactamase_B_2"/>
    <property type="match status" value="1"/>
</dbReference>
<dbReference type="InterPro" id="IPR001279">
    <property type="entry name" value="Metallo-B-lactamas"/>
</dbReference>
<dbReference type="CDD" id="cd07715">
    <property type="entry name" value="TaR3-like_MBL-fold"/>
    <property type="match status" value="1"/>
</dbReference>
<dbReference type="SUPFAM" id="SSF56281">
    <property type="entry name" value="Metallo-hydrolase/oxidoreductase"/>
    <property type="match status" value="1"/>
</dbReference>
<sequence length="268" mass="29023">MDNDIRVKLMGVRGTMPVHGANCRVFGGATSCVFVKAAGEVVILDAGTGLSGNAYQEFFGSAKRFSLLLTHSHVDHIMGFPAFPPLFDPACEGEVRLKTREGMDARAQIEALMSPPLWPVKTGAFKARVEFRDVEAGFTIGQIQVDTMESNHPGGSTIYKLSAFGKSLVYATDYEPEGDAPEDFIRFAGGCSLLLLDAQYTGEDYLRTRGFGHSTIGRSAAIARCCGAEQTIFVHHDPGRTDAQLLELESSLNVPGLRFGREGEEVIL</sequence>